<sequence>LSQTWNRIVIEHLRRYTRSIPFMRLCVDDDQRLIIRAHIPKNHIKILGLNKWKREDQDYAPQEISTKLACSPPQRIFAMERSEEQKVENARYRVKKLFESITEIKDLRFMNVNESTIKIILDLIGTRLIIRAFIPNCDVEHFNLGKWKDEKHNVTDGFPIMLKCSPPQNIFIHTAGRSEQNKVEIARNRIKKFFEFISDIAQMQFENIDWPTFEIIRELLGSVRIRYIIIKVKSGHEEYVRQSIAEMIPIHGVHSYSLETVIKIMNN</sequence>
<evidence type="ECO:0000313" key="2">
    <source>
        <dbReference type="Proteomes" id="UP000005239"/>
    </source>
</evidence>
<organism evidence="1 2">
    <name type="scientific">Pristionchus pacificus</name>
    <name type="common">Parasitic nematode worm</name>
    <dbReference type="NCBI Taxonomy" id="54126"/>
    <lineage>
        <taxon>Eukaryota</taxon>
        <taxon>Metazoa</taxon>
        <taxon>Ecdysozoa</taxon>
        <taxon>Nematoda</taxon>
        <taxon>Chromadorea</taxon>
        <taxon>Rhabditida</taxon>
        <taxon>Rhabditina</taxon>
        <taxon>Diplogasteromorpha</taxon>
        <taxon>Diplogasteroidea</taxon>
        <taxon>Neodiplogasteridae</taxon>
        <taxon>Pristionchus</taxon>
    </lineage>
</organism>
<evidence type="ECO:0000313" key="1">
    <source>
        <dbReference type="EnsemblMetazoa" id="PPA42536.1"/>
    </source>
</evidence>
<accession>A0A8R1UWH5</accession>
<protein>
    <submittedName>
        <fullName evidence="1">Uncharacterized protein</fullName>
    </submittedName>
</protein>
<reference evidence="2" key="1">
    <citation type="journal article" date="2008" name="Nat. Genet.">
        <title>The Pristionchus pacificus genome provides a unique perspective on nematode lifestyle and parasitism.</title>
        <authorList>
            <person name="Dieterich C."/>
            <person name="Clifton S.W."/>
            <person name="Schuster L.N."/>
            <person name="Chinwalla A."/>
            <person name="Delehaunty K."/>
            <person name="Dinkelacker I."/>
            <person name="Fulton L."/>
            <person name="Fulton R."/>
            <person name="Godfrey J."/>
            <person name="Minx P."/>
            <person name="Mitreva M."/>
            <person name="Roeseler W."/>
            <person name="Tian H."/>
            <person name="Witte H."/>
            <person name="Yang S.P."/>
            <person name="Wilson R.K."/>
            <person name="Sommer R.J."/>
        </authorList>
    </citation>
    <scope>NUCLEOTIDE SEQUENCE [LARGE SCALE GENOMIC DNA]</scope>
    <source>
        <strain evidence="2">PS312</strain>
    </source>
</reference>
<dbReference type="AlphaFoldDB" id="A0A2A6BWW7"/>
<reference evidence="1" key="2">
    <citation type="submission" date="2022-06" db="UniProtKB">
        <authorList>
            <consortium name="EnsemblMetazoa"/>
        </authorList>
    </citation>
    <scope>IDENTIFICATION</scope>
    <source>
        <strain evidence="1">PS312</strain>
    </source>
</reference>
<gene>
    <name evidence="1" type="primary">WBGene00280905</name>
</gene>
<proteinExistence type="predicted"/>
<dbReference type="EnsemblMetazoa" id="PPA42536.1">
    <property type="protein sequence ID" value="PPA42536.1"/>
    <property type="gene ID" value="WBGene00280905"/>
</dbReference>
<keyword evidence="2" id="KW-1185">Reference proteome</keyword>
<dbReference type="Proteomes" id="UP000005239">
    <property type="component" value="Unassembled WGS sequence"/>
</dbReference>
<accession>A0A2A6BWW7</accession>
<name>A0A2A6BWW7_PRIPA</name>